<dbReference type="PANTHER" id="PTHR22617">
    <property type="entry name" value="CHEMOTAXIS SENSOR HISTIDINE KINASE-RELATED"/>
    <property type="match status" value="1"/>
</dbReference>
<protein>
    <submittedName>
        <fullName evidence="2">Chemotaxis protein CheW</fullName>
    </submittedName>
</protein>
<evidence type="ECO:0000259" key="1">
    <source>
        <dbReference type="PROSITE" id="PS50851"/>
    </source>
</evidence>
<dbReference type="SMART" id="SM00260">
    <property type="entry name" value="CheW"/>
    <property type="match status" value="1"/>
</dbReference>
<sequence>MAEAAIRENDRVQKGAQAGEQRQFVTMTVAGQQFGLPILDVHDIVVPEKVTRVPLAPAEVAGLINLRGKIVTAIDMREVLRVPPLTGDRKRVGVTVSHRGETFTLLVDAVGEVVELASACFEANPPTLDSRWRHLADGVFRLEQGLMVVLKVDRIMAIGA</sequence>
<dbReference type="Gene3D" id="2.40.50.180">
    <property type="entry name" value="CheA-289, Domain 4"/>
    <property type="match status" value="1"/>
</dbReference>
<dbReference type="SUPFAM" id="SSF50341">
    <property type="entry name" value="CheW-like"/>
    <property type="match status" value="1"/>
</dbReference>
<dbReference type="Pfam" id="PF01584">
    <property type="entry name" value="CheW"/>
    <property type="match status" value="1"/>
</dbReference>
<evidence type="ECO:0000313" key="2">
    <source>
        <dbReference type="EMBL" id="PWR25607.1"/>
    </source>
</evidence>
<dbReference type="InterPro" id="IPR002545">
    <property type="entry name" value="CheW-lke_dom"/>
</dbReference>
<dbReference type="AlphaFoldDB" id="A0A317EF31"/>
<accession>A0A317EF31</accession>
<keyword evidence="3" id="KW-1185">Reference proteome</keyword>
<gene>
    <name evidence="2" type="ORF">DKG74_01165</name>
</gene>
<dbReference type="EMBL" id="QGLE01000001">
    <property type="protein sequence ID" value="PWR25607.1"/>
    <property type="molecule type" value="Genomic_DNA"/>
</dbReference>
<dbReference type="GO" id="GO:0006935">
    <property type="term" value="P:chemotaxis"/>
    <property type="evidence" value="ECO:0007669"/>
    <property type="project" value="InterPro"/>
</dbReference>
<dbReference type="PANTHER" id="PTHR22617:SF23">
    <property type="entry name" value="CHEMOTAXIS PROTEIN CHEW"/>
    <property type="match status" value="1"/>
</dbReference>
<reference evidence="2 3" key="1">
    <citation type="submission" date="2018-05" db="EMBL/GenBank/DDBJ databases">
        <title>Zavarzinia sp. HR-AS.</title>
        <authorList>
            <person name="Lee Y."/>
            <person name="Jeon C.O."/>
        </authorList>
    </citation>
    <scope>NUCLEOTIDE SEQUENCE [LARGE SCALE GENOMIC DNA]</scope>
    <source>
        <strain evidence="2 3">HR-AS</strain>
    </source>
</reference>
<evidence type="ECO:0000313" key="3">
    <source>
        <dbReference type="Proteomes" id="UP000245461"/>
    </source>
</evidence>
<proteinExistence type="predicted"/>
<dbReference type="Gene3D" id="2.30.30.40">
    <property type="entry name" value="SH3 Domains"/>
    <property type="match status" value="1"/>
</dbReference>
<comment type="caution">
    <text evidence="2">The sequence shown here is derived from an EMBL/GenBank/DDBJ whole genome shotgun (WGS) entry which is preliminary data.</text>
</comment>
<feature type="domain" description="CheW-like" evidence="1">
    <location>
        <begin position="21"/>
        <end position="160"/>
    </location>
</feature>
<name>A0A317EF31_9PROT</name>
<dbReference type="GO" id="GO:0007165">
    <property type="term" value="P:signal transduction"/>
    <property type="evidence" value="ECO:0007669"/>
    <property type="project" value="InterPro"/>
</dbReference>
<dbReference type="RefSeq" id="WP_109901756.1">
    <property type="nucleotide sequence ID" value="NZ_QGLE01000001.1"/>
</dbReference>
<organism evidence="2 3">
    <name type="scientific">Zavarzinia aquatilis</name>
    <dbReference type="NCBI Taxonomy" id="2211142"/>
    <lineage>
        <taxon>Bacteria</taxon>
        <taxon>Pseudomonadati</taxon>
        <taxon>Pseudomonadota</taxon>
        <taxon>Alphaproteobacteria</taxon>
        <taxon>Rhodospirillales</taxon>
        <taxon>Zavarziniaceae</taxon>
        <taxon>Zavarzinia</taxon>
    </lineage>
</organism>
<dbReference type="InterPro" id="IPR039315">
    <property type="entry name" value="CheW"/>
</dbReference>
<dbReference type="OrthoDB" id="9794382at2"/>
<dbReference type="PROSITE" id="PS50851">
    <property type="entry name" value="CHEW"/>
    <property type="match status" value="1"/>
</dbReference>
<dbReference type="GO" id="GO:0005829">
    <property type="term" value="C:cytosol"/>
    <property type="evidence" value="ECO:0007669"/>
    <property type="project" value="TreeGrafter"/>
</dbReference>
<dbReference type="Proteomes" id="UP000245461">
    <property type="component" value="Unassembled WGS sequence"/>
</dbReference>
<dbReference type="InterPro" id="IPR036061">
    <property type="entry name" value="CheW-like_dom_sf"/>
</dbReference>